<feature type="chain" id="PRO_5045469261" evidence="1">
    <location>
        <begin position="17"/>
        <end position="126"/>
    </location>
</feature>
<protein>
    <submittedName>
        <fullName evidence="3">Uncharacterized protein LOC100198912 isoform X2</fullName>
    </submittedName>
</protein>
<feature type="signal peptide" evidence="1">
    <location>
        <begin position="1"/>
        <end position="16"/>
    </location>
</feature>
<proteinExistence type="predicted"/>
<evidence type="ECO:0000313" key="2">
    <source>
        <dbReference type="Proteomes" id="UP001652625"/>
    </source>
</evidence>
<reference evidence="3" key="1">
    <citation type="submission" date="2025-08" db="UniProtKB">
        <authorList>
            <consortium name="RefSeq"/>
        </authorList>
    </citation>
    <scope>IDENTIFICATION</scope>
</reference>
<keyword evidence="1" id="KW-0732">Signal</keyword>
<name>A0ABM4D400_HYDVU</name>
<accession>A0ABM4D400</accession>
<evidence type="ECO:0000313" key="3">
    <source>
        <dbReference type="RefSeq" id="XP_065668995.1"/>
    </source>
</evidence>
<organism evidence="2 3">
    <name type="scientific">Hydra vulgaris</name>
    <name type="common">Hydra</name>
    <name type="synonym">Hydra attenuata</name>
    <dbReference type="NCBI Taxonomy" id="6087"/>
    <lineage>
        <taxon>Eukaryota</taxon>
        <taxon>Metazoa</taxon>
        <taxon>Cnidaria</taxon>
        <taxon>Hydrozoa</taxon>
        <taxon>Hydroidolina</taxon>
        <taxon>Anthoathecata</taxon>
        <taxon>Aplanulata</taxon>
        <taxon>Hydridae</taxon>
        <taxon>Hydra</taxon>
    </lineage>
</organism>
<dbReference type="Proteomes" id="UP001652625">
    <property type="component" value="Chromosome 12"/>
</dbReference>
<keyword evidence="2" id="KW-1185">Reference proteome</keyword>
<gene>
    <name evidence="3" type="primary">LOC100198912</name>
</gene>
<dbReference type="GeneID" id="100198912"/>
<dbReference type="RefSeq" id="XP_065668995.1">
    <property type="nucleotide sequence ID" value="XM_065812923.1"/>
</dbReference>
<evidence type="ECO:0000256" key="1">
    <source>
        <dbReference type="SAM" id="SignalP"/>
    </source>
</evidence>
<sequence>MVLFFLLVCVTTQVNALTDPLPYEESILKHDLIKCMPGHEFQWEKTEPDGNNLKLTYSCAGSGKREKEYSCESGYKASSKRDVLCDPGPDPNFGIFRGGKDPNVMDSARIVYFCMKKSVNNLPRCK</sequence>